<accession>A0A921USC5</accession>
<dbReference type="AlphaFoldDB" id="A0A921USC5"/>
<reference evidence="3" key="1">
    <citation type="journal article" date="2019" name="BMC Genomics">
        <title>A new reference genome for Sorghum bicolor reveals high levels of sequence similarity between sweet and grain genotypes: implications for the genetics of sugar metabolism.</title>
        <authorList>
            <person name="Cooper E.A."/>
            <person name="Brenton Z.W."/>
            <person name="Flinn B.S."/>
            <person name="Jenkins J."/>
            <person name="Shu S."/>
            <person name="Flowers D."/>
            <person name="Luo F."/>
            <person name="Wang Y."/>
            <person name="Xia P."/>
            <person name="Barry K."/>
            <person name="Daum C."/>
            <person name="Lipzen A."/>
            <person name="Yoshinaga Y."/>
            <person name="Schmutz J."/>
            <person name="Saski C."/>
            <person name="Vermerris W."/>
            <person name="Kresovich S."/>
        </authorList>
    </citation>
    <scope>NUCLEOTIDE SEQUENCE</scope>
</reference>
<protein>
    <recommendedName>
        <fullName evidence="2">NAD-dependent epimerase/dehydratase domain-containing protein</fullName>
    </recommendedName>
</protein>
<dbReference type="Proteomes" id="UP000807115">
    <property type="component" value="Chromosome 3"/>
</dbReference>
<organism evidence="3 4">
    <name type="scientific">Sorghum bicolor</name>
    <name type="common">Sorghum</name>
    <name type="synonym">Sorghum vulgare</name>
    <dbReference type="NCBI Taxonomy" id="4558"/>
    <lineage>
        <taxon>Eukaryota</taxon>
        <taxon>Viridiplantae</taxon>
        <taxon>Streptophyta</taxon>
        <taxon>Embryophyta</taxon>
        <taxon>Tracheophyta</taxon>
        <taxon>Spermatophyta</taxon>
        <taxon>Magnoliopsida</taxon>
        <taxon>Liliopsida</taxon>
        <taxon>Poales</taxon>
        <taxon>Poaceae</taxon>
        <taxon>PACMAD clade</taxon>
        <taxon>Panicoideae</taxon>
        <taxon>Andropogonodae</taxon>
        <taxon>Andropogoneae</taxon>
        <taxon>Sorghinae</taxon>
        <taxon>Sorghum</taxon>
    </lineage>
</organism>
<feature type="domain" description="NAD-dependent epimerase/dehydratase" evidence="2">
    <location>
        <begin position="12"/>
        <end position="248"/>
    </location>
</feature>
<dbReference type="PANTHER" id="PTHR10366:SF771">
    <property type="entry name" value="NAD-DEPENDENT EPIMERASE_DEHYDRATASE DOMAIN-CONTAINING PROTEIN"/>
    <property type="match status" value="1"/>
</dbReference>
<keyword evidence="1" id="KW-0560">Oxidoreductase</keyword>
<dbReference type="InterPro" id="IPR001509">
    <property type="entry name" value="Epimerase_deHydtase"/>
</dbReference>
<dbReference type="InterPro" id="IPR050425">
    <property type="entry name" value="NAD(P)_dehydrat-like"/>
</dbReference>
<reference evidence="3" key="2">
    <citation type="submission" date="2020-10" db="EMBL/GenBank/DDBJ databases">
        <authorList>
            <person name="Cooper E.A."/>
            <person name="Brenton Z.W."/>
            <person name="Flinn B.S."/>
            <person name="Jenkins J."/>
            <person name="Shu S."/>
            <person name="Flowers D."/>
            <person name="Luo F."/>
            <person name="Wang Y."/>
            <person name="Xia P."/>
            <person name="Barry K."/>
            <person name="Daum C."/>
            <person name="Lipzen A."/>
            <person name="Yoshinaga Y."/>
            <person name="Schmutz J."/>
            <person name="Saski C."/>
            <person name="Vermerris W."/>
            <person name="Kresovich S."/>
        </authorList>
    </citation>
    <scope>NUCLEOTIDE SEQUENCE</scope>
</reference>
<proteinExistence type="predicted"/>
<dbReference type="Gene3D" id="3.40.50.720">
    <property type="entry name" value="NAD(P)-binding Rossmann-like Domain"/>
    <property type="match status" value="1"/>
</dbReference>
<dbReference type="FunFam" id="3.40.50.720:FF:001191">
    <property type="entry name" value="Os01g0828100 protein"/>
    <property type="match status" value="1"/>
</dbReference>
<gene>
    <name evidence="3" type="ORF">BDA96_03G369300</name>
</gene>
<dbReference type="CDD" id="cd08958">
    <property type="entry name" value="FR_SDR_e"/>
    <property type="match status" value="1"/>
</dbReference>
<dbReference type="InterPro" id="IPR036291">
    <property type="entry name" value="NAD(P)-bd_dom_sf"/>
</dbReference>
<dbReference type="PANTHER" id="PTHR10366">
    <property type="entry name" value="NAD DEPENDENT EPIMERASE/DEHYDRATASE"/>
    <property type="match status" value="1"/>
</dbReference>
<dbReference type="SUPFAM" id="SSF51735">
    <property type="entry name" value="NAD(P)-binding Rossmann-fold domains"/>
    <property type="match status" value="1"/>
</dbReference>
<sequence length="325" mass="35582">MAAAGDAGGLLVCVTGASGFIGSWLVRCLLDRGYTVHATVKNLQDEGETKHLQAMGGADARLRLFQMDLVDPASVQPAIEGAHGVFHLASPMILQAEDPEKELLEPAVKGTLNVLRAAKDCGVGRVVLMSSQAAMVPNPNWPPGKVIDDDCWADVELLKKLQLWYSVSKTLAEKAAWDFAEKEELQIAVLNPGMVLGPMLTPSVNASLRLLLQILGGERIDLDDIYMGCVDVRDVAHSLIMLYENPSAQGRHLCMESAERLVDLANKIADLYPEHPVQRIREDKQGWVVRAKDPSKKLIKLGVRFTPLDKTIRDTVDCFRSKGLI</sequence>
<dbReference type="KEGG" id="sbi:8057738"/>
<dbReference type="EMBL" id="CM027682">
    <property type="protein sequence ID" value="KAG0539981.1"/>
    <property type="molecule type" value="Genomic_DNA"/>
</dbReference>
<evidence type="ECO:0000256" key="1">
    <source>
        <dbReference type="ARBA" id="ARBA00023002"/>
    </source>
</evidence>
<name>A0A921USC5_SORBI</name>
<dbReference type="OrthoDB" id="2735536at2759"/>
<comment type="caution">
    <text evidence="3">The sequence shown here is derived from an EMBL/GenBank/DDBJ whole genome shotgun (WGS) entry which is preliminary data.</text>
</comment>
<dbReference type="Gramene" id="EES01693">
    <property type="protein sequence ID" value="EES01693"/>
    <property type="gene ID" value="SORBI_3003G342200"/>
</dbReference>
<evidence type="ECO:0000313" key="3">
    <source>
        <dbReference type="EMBL" id="KAG0539981.1"/>
    </source>
</evidence>
<dbReference type="GO" id="GO:0016491">
    <property type="term" value="F:oxidoreductase activity"/>
    <property type="evidence" value="ECO:0007669"/>
    <property type="project" value="UniProtKB-KW"/>
</dbReference>
<evidence type="ECO:0000259" key="2">
    <source>
        <dbReference type="Pfam" id="PF01370"/>
    </source>
</evidence>
<dbReference type="Pfam" id="PF01370">
    <property type="entry name" value="Epimerase"/>
    <property type="match status" value="1"/>
</dbReference>
<dbReference type="OMA" id="EYCERDK"/>
<evidence type="ECO:0000313" key="4">
    <source>
        <dbReference type="Proteomes" id="UP000807115"/>
    </source>
</evidence>